<dbReference type="Gene3D" id="3.30.420.300">
    <property type="entry name" value="2-keto-3-deoxy-galactonokinase, substrate binding domain"/>
    <property type="match status" value="1"/>
</dbReference>
<dbReference type="RefSeq" id="WP_034794299.1">
    <property type="nucleotide sequence ID" value="NZ_JMPJ01000067.1"/>
</dbReference>
<dbReference type="Proteomes" id="UP000028640">
    <property type="component" value="Unassembled WGS sequence"/>
</dbReference>
<dbReference type="GO" id="GO:0008671">
    <property type="term" value="F:2-dehydro-3-deoxygalactonokinase activity"/>
    <property type="evidence" value="ECO:0007669"/>
    <property type="project" value="UniProtKB-EC"/>
</dbReference>
<dbReference type="InterPro" id="IPR042257">
    <property type="entry name" value="DGOK_C"/>
</dbReference>
<sequence length="299" mass="32664">MNHSYIAVDWGSTNLRAWLYRDGKCVDSQQSTAGVTRLEGRTPAQVFQQLIAPWQQQGLPVLMAGMVGSDAGWVPAPYLRCPISLSEIAHRLTPVEQATSANVRIIPGICIESEDNLNVMRGEETQLVGAYATHASEFYQLPGTHSKWVRLEGDSVVDFSTVMTGELHHLLLNHSLIGSGLPEQTADSAAFAKGMEQGFYDSSLMRRLFEVRAARVLGKLAKTSVSDWLSGLLIGHEVAQMQQHYSLSREHGPLVLVGSPALTQRYLPALKMAGIQAQVIEGDAAFQAGIRSIVNELEN</sequence>
<proteinExistence type="predicted"/>
<accession>A0A085G4L5</accession>
<evidence type="ECO:0000313" key="2">
    <source>
        <dbReference type="Proteomes" id="UP000028640"/>
    </source>
</evidence>
<gene>
    <name evidence="1" type="ORF">GEAM_3632</name>
</gene>
<protein>
    <submittedName>
        <fullName evidence="1">2-dehydro-3-deoxygalactonokinase</fullName>
        <ecNumber evidence="1">2.7.1.58</ecNumber>
    </submittedName>
</protein>
<organism evidence="1 2">
    <name type="scientific">Ewingella americana (strain ATCC 33852 / DSM 4580 / CCUG 14506 / JCM 5911 / LMG 7869 / NCTC 12157 / CDC 1468-78)</name>
    <dbReference type="NCBI Taxonomy" id="910964"/>
    <lineage>
        <taxon>Bacteria</taxon>
        <taxon>Pseudomonadati</taxon>
        <taxon>Pseudomonadota</taxon>
        <taxon>Gammaproteobacteria</taxon>
        <taxon>Enterobacterales</taxon>
        <taxon>Yersiniaceae</taxon>
        <taxon>Ewingella</taxon>
    </lineage>
</organism>
<dbReference type="GO" id="GO:0034194">
    <property type="term" value="P:D-galactonate catabolic process"/>
    <property type="evidence" value="ECO:0007669"/>
    <property type="project" value="InterPro"/>
</dbReference>
<dbReference type="EMBL" id="JMPJ01000067">
    <property type="protein sequence ID" value="KFC78660.1"/>
    <property type="molecule type" value="Genomic_DNA"/>
</dbReference>
<dbReference type="EC" id="2.7.1.58" evidence="1"/>
<dbReference type="Gene3D" id="3.30.420.310">
    <property type="entry name" value="2-keto-3-deoxy-galactonokinase, C-terminal domain"/>
    <property type="match status" value="1"/>
</dbReference>
<keyword evidence="2" id="KW-1185">Reference proteome</keyword>
<comment type="caution">
    <text evidence="1">The sequence shown here is derived from an EMBL/GenBank/DDBJ whole genome shotgun (WGS) entry which is preliminary data.</text>
</comment>
<dbReference type="CDD" id="cd24012">
    <property type="entry name" value="ASKHA_NBD_KDGal-kinase"/>
    <property type="match status" value="1"/>
</dbReference>
<dbReference type="GeneID" id="78381832"/>
<dbReference type="eggNOG" id="COG3734">
    <property type="taxonomic scope" value="Bacteria"/>
</dbReference>
<keyword evidence="1" id="KW-0418">Kinase</keyword>
<dbReference type="STRING" id="910964.GEAM_3632"/>
<dbReference type="InterPro" id="IPR042258">
    <property type="entry name" value="DGOK_N"/>
</dbReference>
<dbReference type="AlphaFoldDB" id="A0A085G4L5"/>
<reference evidence="1 2" key="1">
    <citation type="submission" date="2014-05" db="EMBL/GenBank/DDBJ databases">
        <title>ATOL: Assembling a taxonomically balanced genome-scale reconstruction of the evolutionary history of the Enterobacteriaceae.</title>
        <authorList>
            <person name="Plunkett G.III."/>
            <person name="Neeno-Eckwall E.C."/>
            <person name="Glasner J.D."/>
            <person name="Perna N.T."/>
        </authorList>
    </citation>
    <scope>NUCLEOTIDE SEQUENCE [LARGE SCALE GENOMIC DNA]</scope>
    <source>
        <strain evidence="1 2">ATCC 33852</strain>
    </source>
</reference>
<name>A0A085G4L5_EWIA3</name>
<dbReference type="InterPro" id="IPR007729">
    <property type="entry name" value="DGOK"/>
</dbReference>
<dbReference type="OrthoDB" id="256574at2"/>
<dbReference type="Pfam" id="PF05035">
    <property type="entry name" value="DGOK"/>
    <property type="match status" value="1"/>
</dbReference>
<evidence type="ECO:0000313" key="1">
    <source>
        <dbReference type="EMBL" id="KFC78660.1"/>
    </source>
</evidence>
<keyword evidence="1" id="KW-0808">Transferase</keyword>